<dbReference type="PROSITE" id="PS51736">
    <property type="entry name" value="RECOMBINASES_3"/>
    <property type="match status" value="1"/>
</dbReference>
<dbReference type="Proteomes" id="UP000249620">
    <property type="component" value="Unassembled WGS sequence"/>
</dbReference>
<feature type="domain" description="Resolvase/invertase-type recombinase catalytic" evidence="3">
    <location>
        <begin position="2"/>
        <end position="145"/>
    </location>
</feature>
<dbReference type="InterPro" id="IPR006119">
    <property type="entry name" value="Resolv_N"/>
</dbReference>
<keyword evidence="1" id="KW-0238">DNA-binding</keyword>
<dbReference type="SMART" id="SM00857">
    <property type="entry name" value="Resolvase"/>
    <property type="match status" value="1"/>
</dbReference>
<sequence>MKKARYIRISTLNKGQKTDRQDAQTKSDELVFTDTISGSTPFAKRPAGIKLIEAIESGIVTYVSTSQLDRWGRSASDIQRTLDYFKEKGVTVKIDNLGIESLLPNGKVNPSFKMITDILANLAEMTKESILENQRQGIETAKAKGNVYKGRVKGTTEDVNDTLAKYPDAVKAIKKYPEGSLRELAKLSVSKDGKKVSMNTIKKLKAILDKKL</sequence>
<evidence type="ECO:0000256" key="1">
    <source>
        <dbReference type="ARBA" id="ARBA00023125"/>
    </source>
</evidence>
<dbReference type="GO" id="GO:0000150">
    <property type="term" value="F:DNA strand exchange activity"/>
    <property type="evidence" value="ECO:0007669"/>
    <property type="project" value="InterPro"/>
</dbReference>
<protein>
    <submittedName>
        <fullName evidence="4">DNA invertase Pin-like site-specific DNA recombinase</fullName>
    </submittedName>
</protein>
<dbReference type="Pfam" id="PF00239">
    <property type="entry name" value="Resolvase"/>
    <property type="match status" value="1"/>
</dbReference>
<name>A0A327YKU0_9FLAO</name>
<dbReference type="GO" id="GO:0003677">
    <property type="term" value="F:DNA binding"/>
    <property type="evidence" value="ECO:0007669"/>
    <property type="project" value="UniProtKB-KW"/>
</dbReference>
<comment type="caution">
    <text evidence="4">The sequence shown here is derived from an EMBL/GenBank/DDBJ whole genome shotgun (WGS) entry which is preliminary data.</text>
</comment>
<dbReference type="OrthoDB" id="9797501at2"/>
<evidence type="ECO:0000259" key="3">
    <source>
        <dbReference type="PROSITE" id="PS51736"/>
    </source>
</evidence>
<evidence type="ECO:0000313" key="5">
    <source>
        <dbReference type="Proteomes" id="UP000249620"/>
    </source>
</evidence>
<gene>
    <name evidence="4" type="ORF">B0I03_10560</name>
</gene>
<keyword evidence="5" id="KW-1185">Reference proteome</keyword>
<dbReference type="InterPro" id="IPR036162">
    <property type="entry name" value="Resolvase-like_N_sf"/>
</dbReference>
<dbReference type="EMBL" id="QLMI01000005">
    <property type="protein sequence ID" value="RAK21628.1"/>
    <property type="molecule type" value="Genomic_DNA"/>
</dbReference>
<dbReference type="RefSeq" id="WP_111567085.1">
    <property type="nucleotide sequence ID" value="NZ_QLMI01000005.1"/>
</dbReference>
<evidence type="ECO:0000256" key="2">
    <source>
        <dbReference type="ARBA" id="ARBA00023172"/>
    </source>
</evidence>
<accession>A0A327YKU0</accession>
<evidence type="ECO:0000313" key="4">
    <source>
        <dbReference type="EMBL" id="RAK21628.1"/>
    </source>
</evidence>
<reference evidence="4 5" key="1">
    <citation type="submission" date="2018-06" db="EMBL/GenBank/DDBJ databases">
        <title>Genomic Encyclopedia of Type Strains, Phase III (KMG-III): the genomes of soil and plant-associated and newly described type strains.</title>
        <authorList>
            <person name="Whitman W."/>
        </authorList>
    </citation>
    <scope>NUCLEOTIDE SEQUENCE [LARGE SCALE GENOMIC DNA]</scope>
    <source>
        <strain evidence="4 5">CGMCC 1.12398</strain>
    </source>
</reference>
<dbReference type="PANTHER" id="PTHR30461">
    <property type="entry name" value="DNA-INVERTASE FROM LAMBDOID PROPHAGE"/>
    <property type="match status" value="1"/>
</dbReference>
<dbReference type="SUPFAM" id="SSF53041">
    <property type="entry name" value="Resolvase-like"/>
    <property type="match status" value="1"/>
</dbReference>
<dbReference type="Gene3D" id="3.40.50.1390">
    <property type="entry name" value="Resolvase, N-terminal catalytic domain"/>
    <property type="match status" value="1"/>
</dbReference>
<dbReference type="CDD" id="cd03768">
    <property type="entry name" value="SR_ResInv"/>
    <property type="match status" value="1"/>
</dbReference>
<dbReference type="AlphaFoldDB" id="A0A327YKU0"/>
<keyword evidence="2" id="KW-0233">DNA recombination</keyword>
<dbReference type="InterPro" id="IPR050639">
    <property type="entry name" value="SSR_resolvase"/>
</dbReference>
<organism evidence="4 5">
    <name type="scientific">Flavobacterium aquaticum</name>
    <dbReference type="NCBI Taxonomy" id="1236486"/>
    <lineage>
        <taxon>Bacteria</taxon>
        <taxon>Pseudomonadati</taxon>
        <taxon>Bacteroidota</taxon>
        <taxon>Flavobacteriia</taxon>
        <taxon>Flavobacteriales</taxon>
        <taxon>Flavobacteriaceae</taxon>
        <taxon>Flavobacterium</taxon>
    </lineage>
</organism>
<dbReference type="PANTHER" id="PTHR30461:SF2">
    <property type="entry name" value="SERINE RECOMBINASE PINE-RELATED"/>
    <property type="match status" value="1"/>
</dbReference>
<proteinExistence type="predicted"/>